<dbReference type="RefSeq" id="XP_025369217.1">
    <property type="nucleotide sequence ID" value="XM_025511876.1"/>
</dbReference>
<reference evidence="3 4" key="1">
    <citation type="journal article" date="2018" name="Mol. Biol. Evol.">
        <title>Broad Genomic Sampling Reveals a Smut Pathogenic Ancestry of the Fungal Clade Ustilaginomycotina.</title>
        <authorList>
            <person name="Kijpornyongpan T."/>
            <person name="Mondo S.J."/>
            <person name="Barry K."/>
            <person name="Sandor L."/>
            <person name="Lee J."/>
            <person name="Lipzen A."/>
            <person name="Pangilinan J."/>
            <person name="LaButti K."/>
            <person name="Hainaut M."/>
            <person name="Henrissat B."/>
            <person name="Grigoriev I.V."/>
            <person name="Spatafora J.W."/>
            <person name="Aime M.C."/>
        </authorList>
    </citation>
    <scope>NUCLEOTIDE SEQUENCE [LARGE SCALE GENOMIC DNA]</scope>
    <source>
        <strain evidence="3 4">MCA 4658</strain>
    </source>
</reference>
<evidence type="ECO:0000256" key="2">
    <source>
        <dbReference type="SAM" id="Phobius"/>
    </source>
</evidence>
<feature type="transmembrane region" description="Helical" evidence="2">
    <location>
        <begin position="32"/>
        <end position="50"/>
    </location>
</feature>
<evidence type="ECO:0000256" key="1">
    <source>
        <dbReference type="SAM" id="MobiDB-lite"/>
    </source>
</evidence>
<protein>
    <recommendedName>
        <fullName evidence="5">Transmembrane protein 135 N-terminal domain-containing protein</fullName>
    </recommendedName>
</protein>
<keyword evidence="2" id="KW-0472">Membrane</keyword>
<dbReference type="Proteomes" id="UP000245783">
    <property type="component" value="Unassembled WGS sequence"/>
</dbReference>
<dbReference type="PANTHER" id="PTHR12459:SF15">
    <property type="entry name" value="TRANSMEMBRANE PROTEIN 135"/>
    <property type="match status" value="1"/>
</dbReference>
<proteinExistence type="predicted"/>
<feature type="transmembrane region" description="Helical" evidence="2">
    <location>
        <begin position="645"/>
        <end position="666"/>
    </location>
</feature>
<sequence>MPSSSTTSSRSVLSRAGDRVRVPALLQPAAKAYALGYLLDVLPAILKLLIRYVASQSRRIAAVQKRQREERAVARSRANESKGIKLGDEKQAPLPTTLAEDAIKPAIAELPLFAARIVRALIRALGPHGMAAASAIALAGTSTLERVILTTFNARSSSASGVEELARRTAQLKLSATFLAATVSSGAALLLLQSAPVSSRLSQKVPAPDEEAAERAAEAIAAGLQAPQTNSGPPSSSQPKRSATVQLPTPFAPGGHFLARLTSLSVSASPGAPGSRTEGARSPITSPTTEKSSIGSGPEPSHSREGSAASLNARISQINGGPGHHKTPSISVSEAEGVQSKPRDRIPKALGKPSPTIDLTLFALVRAMDTFARSGAFMGSVFGSARSAAAASPALASMAFGPKAGAVPSRAATKQGIVRTIGSWTTSQAEGLTFVVSCAVIMWSWFYAPERLPPTYVKWITNLATMDERLLFALRSRHKSNPYRWDYQDTRCPPQAIDLCGSLAESLGHPYEWGDPSRLPATKQQAQQMLLKARAEAAAARREGRAPAIQPHREGKEPGYIMNGCSGPRGRGKMAGMPCEIVHCGVGGGNCWANAAIRWLRAWKVCMGIYFPVHLLPRLLFGFKGFAKQPLPVLLKVLKGSARSASFLSTFIASIWFMVCLGRSILFPKLFPHVSHSFWDAGFGPLLGSLTCGWSVFIEEKRKRAEMALYVAPRALFACAEIAKPGWVSSGARGALWTERILFGLSLGVITSAARHRPDLLRGITSTMAWVVKTSATTRSPGQMPEGLKPSR</sequence>
<accession>A0A316VWN6</accession>
<name>A0A316VWN6_9BASI</name>
<feature type="compositionally biased region" description="Polar residues" evidence="1">
    <location>
        <begin position="283"/>
        <end position="295"/>
    </location>
</feature>
<keyword evidence="4" id="KW-1185">Reference proteome</keyword>
<evidence type="ECO:0000313" key="3">
    <source>
        <dbReference type="EMBL" id="PWN42057.1"/>
    </source>
</evidence>
<evidence type="ECO:0000313" key="4">
    <source>
        <dbReference type="Proteomes" id="UP000245783"/>
    </source>
</evidence>
<dbReference type="AlphaFoldDB" id="A0A316VWN6"/>
<evidence type="ECO:0008006" key="5">
    <source>
        <dbReference type="Google" id="ProtNLM"/>
    </source>
</evidence>
<dbReference type="InterPro" id="IPR026749">
    <property type="entry name" value="Tmem135"/>
</dbReference>
<feature type="transmembrane region" description="Helical" evidence="2">
    <location>
        <begin position="678"/>
        <end position="697"/>
    </location>
</feature>
<keyword evidence="2" id="KW-0812">Transmembrane</keyword>
<dbReference type="OrthoDB" id="4021778at2759"/>
<dbReference type="GeneID" id="37033746"/>
<feature type="compositionally biased region" description="Polar residues" evidence="1">
    <location>
        <begin position="309"/>
        <end position="319"/>
    </location>
</feature>
<gene>
    <name evidence="3" type="ORF">IE81DRAFT_290943</name>
</gene>
<feature type="compositionally biased region" description="Polar residues" evidence="1">
    <location>
        <begin position="227"/>
        <end position="247"/>
    </location>
</feature>
<organism evidence="3 4">
    <name type="scientific">Ceraceosorus guamensis</name>
    <dbReference type="NCBI Taxonomy" id="1522189"/>
    <lineage>
        <taxon>Eukaryota</taxon>
        <taxon>Fungi</taxon>
        <taxon>Dikarya</taxon>
        <taxon>Basidiomycota</taxon>
        <taxon>Ustilaginomycotina</taxon>
        <taxon>Exobasidiomycetes</taxon>
        <taxon>Ceraceosorales</taxon>
        <taxon>Ceraceosoraceae</taxon>
        <taxon>Ceraceosorus</taxon>
    </lineage>
</organism>
<keyword evidence="2" id="KW-1133">Transmembrane helix</keyword>
<dbReference type="EMBL" id="KZ819384">
    <property type="protein sequence ID" value="PWN42057.1"/>
    <property type="molecule type" value="Genomic_DNA"/>
</dbReference>
<dbReference type="PANTHER" id="PTHR12459">
    <property type="entry name" value="TRANSMEMBRANE PROTEIN 135-RELATED"/>
    <property type="match status" value="1"/>
</dbReference>
<dbReference type="InParanoid" id="A0A316VWN6"/>
<feature type="region of interest" description="Disordered" evidence="1">
    <location>
        <begin position="225"/>
        <end position="351"/>
    </location>
</feature>